<dbReference type="GO" id="GO:0008270">
    <property type="term" value="F:zinc ion binding"/>
    <property type="evidence" value="ECO:0007669"/>
    <property type="project" value="InterPro"/>
</dbReference>
<dbReference type="OrthoDB" id="2328572at2759"/>
<evidence type="ECO:0000313" key="3">
    <source>
        <dbReference type="EMBL" id="EMD39250.1"/>
    </source>
</evidence>
<protein>
    <recommendedName>
        <fullName evidence="5">Zn(2)-C6 fungal-type domain-containing protein</fullName>
    </recommendedName>
</protein>
<evidence type="ECO:0000256" key="1">
    <source>
        <dbReference type="SAM" id="MobiDB-lite"/>
    </source>
</evidence>
<proteinExistence type="predicted"/>
<reference evidence="3 4" key="1">
    <citation type="journal article" date="2012" name="Proc. Natl. Acad. Sci. U.S.A.">
        <title>Comparative genomics of Ceriporiopsis subvermispora and Phanerochaete chrysosporium provide insight into selective ligninolysis.</title>
        <authorList>
            <person name="Fernandez-Fueyo E."/>
            <person name="Ruiz-Duenas F.J."/>
            <person name="Ferreira P."/>
            <person name="Floudas D."/>
            <person name="Hibbett D.S."/>
            <person name="Canessa P."/>
            <person name="Larrondo L.F."/>
            <person name="James T.Y."/>
            <person name="Seelenfreund D."/>
            <person name="Lobos S."/>
            <person name="Polanco R."/>
            <person name="Tello M."/>
            <person name="Honda Y."/>
            <person name="Watanabe T."/>
            <person name="Watanabe T."/>
            <person name="Ryu J.S."/>
            <person name="Kubicek C.P."/>
            <person name="Schmoll M."/>
            <person name="Gaskell J."/>
            <person name="Hammel K.E."/>
            <person name="St John F.J."/>
            <person name="Vanden Wymelenberg A."/>
            <person name="Sabat G."/>
            <person name="Splinter BonDurant S."/>
            <person name="Syed K."/>
            <person name="Yadav J.S."/>
            <person name="Doddapaneni H."/>
            <person name="Subramanian V."/>
            <person name="Lavin J.L."/>
            <person name="Oguiza J.A."/>
            <person name="Perez G."/>
            <person name="Pisabarro A.G."/>
            <person name="Ramirez L."/>
            <person name="Santoyo F."/>
            <person name="Master E."/>
            <person name="Coutinho P.M."/>
            <person name="Henrissat B."/>
            <person name="Lombard V."/>
            <person name="Magnuson J.K."/>
            <person name="Kuees U."/>
            <person name="Hori C."/>
            <person name="Igarashi K."/>
            <person name="Samejima M."/>
            <person name="Held B.W."/>
            <person name="Barry K.W."/>
            <person name="LaButti K.M."/>
            <person name="Lapidus A."/>
            <person name="Lindquist E.A."/>
            <person name="Lucas S.M."/>
            <person name="Riley R."/>
            <person name="Salamov A.A."/>
            <person name="Hoffmeister D."/>
            <person name="Schwenk D."/>
            <person name="Hadar Y."/>
            <person name="Yarden O."/>
            <person name="de Vries R.P."/>
            <person name="Wiebenga A."/>
            <person name="Stenlid J."/>
            <person name="Eastwood D."/>
            <person name="Grigoriev I.V."/>
            <person name="Berka R.M."/>
            <person name="Blanchette R.A."/>
            <person name="Kersten P."/>
            <person name="Martinez A.T."/>
            <person name="Vicuna R."/>
            <person name="Cullen D."/>
        </authorList>
    </citation>
    <scope>NUCLEOTIDE SEQUENCE [LARGE SCALE GENOMIC DNA]</scope>
    <source>
        <strain evidence="3 4">B</strain>
    </source>
</reference>
<keyword evidence="4" id="KW-1185">Reference proteome</keyword>
<evidence type="ECO:0000313" key="4">
    <source>
        <dbReference type="Proteomes" id="UP000016930"/>
    </source>
</evidence>
<dbReference type="HOGENOM" id="CLU_794541_0_0_1"/>
<evidence type="ECO:0000256" key="2">
    <source>
        <dbReference type="SAM" id="Phobius"/>
    </source>
</evidence>
<dbReference type="GO" id="GO:0000981">
    <property type="term" value="F:DNA-binding transcription factor activity, RNA polymerase II-specific"/>
    <property type="evidence" value="ECO:0007669"/>
    <property type="project" value="InterPro"/>
</dbReference>
<dbReference type="AlphaFoldDB" id="M2R3X8"/>
<evidence type="ECO:0008006" key="5">
    <source>
        <dbReference type="Google" id="ProtNLM"/>
    </source>
</evidence>
<feature type="region of interest" description="Disordered" evidence="1">
    <location>
        <begin position="317"/>
        <end position="349"/>
    </location>
</feature>
<dbReference type="InterPro" id="IPR036864">
    <property type="entry name" value="Zn2-C6_fun-type_DNA-bd_sf"/>
</dbReference>
<sequence>MSTHITAGCGHVLRLYFSRIWSRGEHATLIARFSFDAGRNLPQHAMAIAIASTASFVIILIAMSPGQRAIQLDISHGTESSCLRYATRSLLEDGALAADYTHRGIRREESTELATDMASGYAGELRPIVLQGTNIALRPPFAGSVLPVVSGGTATGDPYVAQSEQRIIYNTSSRHTRTENNTTDYALGTHLDQSVESSAIQAQDAVGGEVQFYPLLPAHLAVPETEWSYQCHCNRTMSQSPSTVAEPLQHSSSAGPSTKASVKGSAGSKGRRVSTNRCLPGNACDACHAAKIGCSGFQPERPCGPCLARHTVCKKTRPMGQAGRPRGTGKKAPVEPGVVPGGSKAHHSS</sequence>
<keyword evidence="2" id="KW-1133">Transmembrane helix</keyword>
<dbReference type="CDD" id="cd00067">
    <property type="entry name" value="GAL4"/>
    <property type="match status" value="1"/>
</dbReference>
<organism evidence="3 4">
    <name type="scientific">Ceriporiopsis subvermispora (strain B)</name>
    <name type="common">White-rot fungus</name>
    <name type="synonym">Gelatoporia subvermispora</name>
    <dbReference type="NCBI Taxonomy" id="914234"/>
    <lineage>
        <taxon>Eukaryota</taxon>
        <taxon>Fungi</taxon>
        <taxon>Dikarya</taxon>
        <taxon>Basidiomycota</taxon>
        <taxon>Agaricomycotina</taxon>
        <taxon>Agaricomycetes</taxon>
        <taxon>Polyporales</taxon>
        <taxon>Gelatoporiaceae</taxon>
        <taxon>Gelatoporia</taxon>
    </lineage>
</organism>
<name>M2R3X8_CERS8</name>
<feature type="transmembrane region" description="Helical" evidence="2">
    <location>
        <begin position="44"/>
        <end position="63"/>
    </location>
</feature>
<feature type="compositionally biased region" description="Polar residues" evidence="1">
    <location>
        <begin position="240"/>
        <end position="260"/>
    </location>
</feature>
<gene>
    <name evidence="3" type="ORF">CERSUDRAFT_72435</name>
</gene>
<dbReference type="InterPro" id="IPR001138">
    <property type="entry name" value="Zn2Cys6_DnaBD"/>
</dbReference>
<dbReference type="Proteomes" id="UP000016930">
    <property type="component" value="Unassembled WGS sequence"/>
</dbReference>
<dbReference type="EMBL" id="KB445794">
    <property type="protein sequence ID" value="EMD39250.1"/>
    <property type="molecule type" value="Genomic_DNA"/>
</dbReference>
<dbReference type="SUPFAM" id="SSF57701">
    <property type="entry name" value="Zn2/Cys6 DNA-binding domain"/>
    <property type="match status" value="1"/>
</dbReference>
<dbReference type="Gene3D" id="4.10.240.10">
    <property type="entry name" value="Zn(2)-C6 fungal-type DNA-binding domain"/>
    <property type="match status" value="1"/>
</dbReference>
<keyword evidence="2" id="KW-0472">Membrane</keyword>
<feature type="region of interest" description="Disordered" evidence="1">
    <location>
        <begin position="240"/>
        <end position="273"/>
    </location>
</feature>
<keyword evidence="2" id="KW-0812">Transmembrane</keyword>
<accession>M2R3X8</accession>